<feature type="binding site" evidence="5">
    <location>
        <position position="420"/>
    </location>
    <ligand>
        <name>isopentenyl diphosphate</name>
        <dbReference type="ChEBI" id="CHEBI:128769"/>
    </ligand>
</feature>
<feature type="binding site" evidence="5">
    <location>
        <position position="238"/>
    </location>
    <ligand>
        <name>isopentenyl diphosphate</name>
        <dbReference type="ChEBI" id="CHEBI:128769"/>
    </ligand>
</feature>
<dbReference type="InterPro" id="IPR003451">
    <property type="entry name" value="LytB/IspH"/>
</dbReference>
<feature type="binding site" evidence="5">
    <location>
        <position position="271"/>
    </location>
    <ligand>
        <name>dimethylallyl diphosphate</name>
        <dbReference type="ChEBI" id="CHEBI:57623"/>
    </ligand>
</feature>
<dbReference type="CDD" id="cd13944">
    <property type="entry name" value="lytB_ispH"/>
    <property type="match status" value="1"/>
</dbReference>
<evidence type="ECO:0000313" key="8">
    <source>
        <dbReference type="Proteomes" id="UP001500190"/>
    </source>
</evidence>
<dbReference type="PANTHER" id="PTHR30426">
    <property type="entry name" value="4-HYDROXY-3-METHYLBUT-2-ENYL DIPHOSPHATE REDUCTASE"/>
    <property type="match status" value="1"/>
</dbReference>
<dbReference type="Gene3D" id="3.40.50.1580">
    <property type="entry name" value="Nucleoside phosphorylase domain"/>
    <property type="match status" value="1"/>
</dbReference>
<keyword evidence="5" id="KW-0414">Isoprene biosynthesis</keyword>
<accession>A0ABP4NTA1</accession>
<comment type="pathway">
    <text evidence="5">Isoprenoid biosynthesis; dimethylallyl diphosphate biosynthesis; dimethylallyl diphosphate from (2E)-4-hydroxy-3-methylbutenyl diphosphate: step 1/1.</text>
</comment>
<comment type="catalytic activity">
    <reaction evidence="5">
        <text>isopentenyl diphosphate + 2 oxidized [2Fe-2S]-[ferredoxin] + H2O = (2E)-4-hydroxy-3-methylbut-2-enyl diphosphate + 2 reduced [2Fe-2S]-[ferredoxin] + 2 H(+)</text>
        <dbReference type="Rhea" id="RHEA:24488"/>
        <dbReference type="Rhea" id="RHEA-COMP:10000"/>
        <dbReference type="Rhea" id="RHEA-COMP:10001"/>
        <dbReference type="ChEBI" id="CHEBI:15377"/>
        <dbReference type="ChEBI" id="CHEBI:15378"/>
        <dbReference type="ChEBI" id="CHEBI:33737"/>
        <dbReference type="ChEBI" id="CHEBI:33738"/>
        <dbReference type="ChEBI" id="CHEBI:128753"/>
        <dbReference type="ChEBI" id="CHEBI:128769"/>
        <dbReference type="EC" id="1.17.7.4"/>
    </reaction>
</comment>
<proteinExistence type="inferred from homology"/>
<feature type="binding site" evidence="5">
    <location>
        <position position="421"/>
    </location>
    <ligand>
        <name>dimethylallyl diphosphate</name>
        <dbReference type="ChEBI" id="CHEBI:57623"/>
    </ligand>
</feature>
<sequence>MTGVVYTPLYAEWLALHAVHPVHTGRSKGVRHDGPRLIAGVAGALVDGINPGDVVVATEIQSVVPTPRDGLAAPEPTTRDAGVGWGPTVRCEAAALVAGELRRRGFVVHVGPVVTADHVVDSVAERAALAARGAVAVDTESALLAGDDGQTVVVRVVVDTPGQPLWRVGTIGRGVRALRELRRTTDVITAWSAAAGEREVLLAAPRSFCAGVERAIETVERALEQFGAPVYVRRQIVHNRHVVAGLERRGAIFVEEADEVPDRSVLVLAAHGVAPAVRAQAAERHLRVVDATCPLVAKVHQEVRRYAADDNTVVLIGHADHEEVVGTIGEAPDHVLVVSDPAEAETVDVPDPSRVAYAMQTTLAVEEAAETAAVLRQRFPALKGPRTDDICYATSNRQAGVRAIARRSDLVIVLGSQNSSNSRRLVEVAEAAGAPAVLVDDAGELPLDRLAGAGTIGITAGASAPPTLVDDLVRCLSGLGPLTVTETGEPTEDVRFVLPKEVTHP</sequence>
<comment type="catalytic activity">
    <reaction evidence="5">
        <text>dimethylallyl diphosphate + 2 oxidized [2Fe-2S]-[ferredoxin] + H2O = (2E)-4-hydroxy-3-methylbut-2-enyl diphosphate + 2 reduced [2Fe-2S]-[ferredoxin] + 2 H(+)</text>
        <dbReference type="Rhea" id="RHEA:24825"/>
        <dbReference type="Rhea" id="RHEA-COMP:10000"/>
        <dbReference type="Rhea" id="RHEA-COMP:10001"/>
        <dbReference type="ChEBI" id="CHEBI:15377"/>
        <dbReference type="ChEBI" id="CHEBI:15378"/>
        <dbReference type="ChEBI" id="CHEBI:33737"/>
        <dbReference type="ChEBI" id="CHEBI:33738"/>
        <dbReference type="ChEBI" id="CHEBI:57623"/>
        <dbReference type="ChEBI" id="CHEBI:128753"/>
        <dbReference type="EC" id="1.17.7.4"/>
    </reaction>
</comment>
<feature type="binding site" evidence="5">
    <location>
        <position position="419"/>
    </location>
    <ligand>
        <name>(2E)-4-hydroxy-3-methylbut-2-enyl diphosphate</name>
        <dbReference type="ChEBI" id="CHEBI:128753"/>
    </ligand>
</feature>
<feature type="binding site" evidence="5">
    <location>
        <position position="421"/>
    </location>
    <ligand>
        <name>isopentenyl diphosphate</name>
        <dbReference type="ChEBI" id="CHEBI:128769"/>
    </ligand>
</feature>
<dbReference type="NCBIfam" id="TIGR00216">
    <property type="entry name" value="ispH_lytB"/>
    <property type="match status" value="1"/>
</dbReference>
<feature type="binding site" evidence="5">
    <location>
        <position position="419"/>
    </location>
    <ligand>
        <name>dimethylallyl diphosphate</name>
        <dbReference type="ChEBI" id="CHEBI:57623"/>
    </ligand>
</feature>
<evidence type="ECO:0000256" key="1">
    <source>
        <dbReference type="ARBA" id="ARBA00022485"/>
    </source>
</evidence>
<name>A0ABP4NTA1_9ACTN</name>
<dbReference type="Proteomes" id="UP001500190">
    <property type="component" value="Unassembled WGS sequence"/>
</dbReference>
<dbReference type="InterPro" id="IPR035994">
    <property type="entry name" value="Nucleoside_phosphorylase_sf"/>
</dbReference>
<dbReference type="EMBL" id="BAAAND010000001">
    <property type="protein sequence ID" value="GAA1567064.1"/>
    <property type="molecule type" value="Genomic_DNA"/>
</dbReference>
<dbReference type="Gene3D" id="3.40.1010.20">
    <property type="entry name" value="4-hydroxy-3-methylbut-2-enyl diphosphate reductase, catalytic domain"/>
    <property type="match status" value="2"/>
</dbReference>
<keyword evidence="8" id="KW-1185">Reference proteome</keyword>
<feature type="binding site" evidence="5">
    <location>
        <position position="419"/>
    </location>
    <ligand>
        <name>isopentenyl diphosphate</name>
        <dbReference type="ChEBI" id="CHEBI:128769"/>
    </ligand>
</feature>
<feature type="binding site" evidence="5">
    <location>
        <position position="321"/>
    </location>
    <ligand>
        <name>(2E)-4-hydroxy-3-methylbut-2-enyl diphosphate</name>
        <dbReference type="ChEBI" id="CHEBI:128753"/>
    </ligand>
</feature>
<dbReference type="RefSeq" id="WP_344187772.1">
    <property type="nucleotide sequence ID" value="NZ_BAAAND010000001.1"/>
</dbReference>
<evidence type="ECO:0000256" key="5">
    <source>
        <dbReference type="HAMAP-Rule" id="MF_00191"/>
    </source>
</evidence>
<dbReference type="SUPFAM" id="SSF53167">
    <property type="entry name" value="Purine and uridine phosphorylases"/>
    <property type="match status" value="1"/>
</dbReference>
<keyword evidence="2 5" id="KW-0479">Metal-binding</keyword>
<feature type="binding site" evidence="5">
    <location>
        <position position="463"/>
    </location>
    <ligand>
        <name>dimethylallyl diphosphate</name>
        <dbReference type="ChEBI" id="CHEBI:57623"/>
    </ligand>
</feature>
<feature type="binding site" evidence="5">
    <location>
        <position position="321"/>
    </location>
    <ligand>
        <name>dimethylallyl diphosphate</name>
        <dbReference type="ChEBI" id="CHEBI:57623"/>
    </ligand>
</feature>
<organism evidence="7 8">
    <name type="scientific">Kribbella karoonensis</name>
    <dbReference type="NCBI Taxonomy" id="324851"/>
    <lineage>
        <taxon>Bacteria</taxon>
        <taxon>Bacillati</taxon>
        <taxon>Actinomycetota</taxon>
        <taxon>Actinomycetes</taxon>
        <taxon>Propionibacteriales</taxon>
        <taxon>Kribbellaceae</taxon>
        <taxon>Kribbella</taxon>
    </lineage>
</organism>
<comment type="cofactor">
    <cofactor evidence="5">
        <name>[4Fe-4S] cluster</name>
        <dbReference type="ChEBI" id="CHEBI:49883"/>
    </cofactor>
    <text evidence="5">Binds 1 [4Fe-4S] cluster per subunit.</text>
</comment>
<evidence type="ECO:0000313" key="7">
    <source>
        <dbReference type="EMBL" id="GAA1567064.1"/>
    </source>
</evidence>
<dbReference type="HAMAP" id="MF_00191">
    <property type="entry name" value="IspH"/>
    <property type="match status" value="1"/>
</dbReference>
<dbReference type="Pfam" id="PF01048">
    <property type="entry name" value="PNP_UDP_1"/>
    <property type="match status" value="1"/>
</dbReference>
<feature type="binding site" evidence="5">
    <location>
        <position position="321"/>
    </location>
    <ligand>
        <name>isopentenyl diphosphate</name>
        <dbReference type="ChEBI" id="CHEBI:128769"/>
    </ligand>
</feature>
<feature type="binding site" evidence="5">
    <location>
        <position position="420"/>
    </location>
    <ligand>
        <name>dimethylallyl diphosphate</name>
        <dbReference type="ChEBI" id="CHEBI:57623"/>
    </ligand>
</feature>
<dbReference type="InterPro" id="IPR000845">
    <property type="entry name" value="Nucleoside_phosphorylase_d"/>
</dbReference>
<comment type="caution">
    <text evidence="7">The sequence shown here is derived from an EMBL/GenBank/DDBJ whole genome shotgun (WGS) entry which is preliminary data.</text>
</comment>
<evidence type="ECO:0000256" key="3">
    <source>
        <dbReference type="ARBA" id="ARBA00023004"/>
    </source>
</evidence>
<feature type="binding site" evidence="5">
    <location>
        <position position="293"/>
    </location>
    <ligand>
        <name>[4Fe-4S] cluster</name>
        <dbReference type="ChEBI" id="CHEBI:49883"/>
    </ligand>
</feature>
<feature type="binding site" evidence="5">
    <location>
        <position position="463"/>
    </location>
    <ligand>
        <name>(2E)-4-hydroxy-3-methylbut-2-enyl diphosphate</name>
        <dbReference type="ChEBI" id="CHEBI:128753"/>
    </ligand>
</feature>
<feature type="binding site" evidence="5">
    <location>
        <position position="463"/>
    </location>
    <ligand>
        <name>isopentenyl diphosphate</name>
        <dbReference type="ChEBI" id="CHEBI:128769"/>
    </ligand>
</feature>
<comment type="function">
    <text evidence="5">Catalyzes the conversion of 1-hydroxy-2-methyl-2-(E)-butenyl 4-diphosphate (HMBPP) into a mixture of isopentenyl diphosphate (IPP) and dimethylallyl diphosphate (DMAPP). Acts in the terminal step of the DOXP/MEP pathway for isoprenoid precursor biosynthesis.</text>
</comment>
<comment type="similarity">
    <text evidence="5">Belongs to the IspH family.</text>
</comment>
<gene>
    <name evidence="5" type="primary">ispH</name>
    <name evidence="7" type="ORF">GCM10009742_05900</name>
</gene>
<keyword evidence="4 5" id="KW-0411">Iron-sulfur</keyword>
<feature type="binding site" evidence="5">
    <location>
        <position position="391"/>
    </location>
    <ligand>
        <name>[4Fe-4S] cluster</name>
        <dbReference type="ChEBI" id="CHEBI:49883"/>
    </ligand>
</feature>
<dbReference type="EC" id="1.17.7.4" evidence="5"/>
<reference evidence="8" key="1">
    <citation type="journal article" date="2019" name="Int. J. Syst. Evol. Microbiol.">
        <title>The Global Catalogue of Microorganisms (GCM) 10K type strain sequencing project: providing services to taxonomists for standard genome sequencing and annotation.</title>
        <authorList>
            <consortium name="The Broad Institute Genomics Platform"/>
            <consortium name="The Broad Institute Genome Sequencing Center for Infectious Disease"/>
            <person name="Wu L."/>
            <person name="Ma J."/>
        </authorList>
    </citation>
    <scope>NUCLEOTIDE SEQUENCE [LARGE SCALE GENOMIC DNA]</scope>
    <source>
        <strain evidence="8">JCM 14304</strain>
    </source>
</reference>
<feature type="domain" description="Nucleoside phosphorylase" evidence="6">
    <location>
        <begin position="39"/>
        <end position="145"/>
    </location>
</feature>
<feature type="binding site" evidence="5">
    <location>
        <position position="209"/>
    </location>
    <ligand>
        <name>[4Fe-4S] cluster</name>
        <dbReference type="ChEBI" id="CHEBI:49883"/>
    </ligand>
</feature>
<dbReference type="Pfam" id="PF02401">
    <property type="entry name" value="LYTB"/>
    <property type="match status" value="1"/>
</dbReference>
<protein>
    <recommendedName>
        <fullName evidence="5">4-hydroxy-3-methylbut-2-enyl diphosphate reductase</fullName>
        <shortName evidence="5">HMBPP reductase</shortName>
        <ecNumber evidence="5">1.17.7.4</ecNumber>
    </recommendedName>
</protein>
<feature type="binding site" evidence="5">
    <location>
        <position position="238"/>
    </location>
    <ligand>
        <name>dimethylallyl diphosphate</name>
        <dbReference type="ChEBI" id="CHEBI:57623"/>
    </ligand>
</feature>
<feature type="binding site" evidence="5">
    <location>
        <position position="271"/>
    </location>
    <ligand>
        <name>(2E)-4-hydroxy-3-methylbut-2-enyl diphosphate</name>
        <dbReference type="ChEBI" id="CHEBI:128753"/>
    </ligand>
</feature>
<comment type="pathway">
    <text evidence="5">Isoprenoid biosynthesis; isopentenyl diphosphate biosynthesis via DXP pathway; isopentenyl diphosphate from 1-deoxy-D-xylulose 5-phosphate: step 6/6.</text>
</comment>
<evidence type="ECO:0000256" key="2">
    <source>
        <dbReference type="ARBA" id="ARBA00022723"/>
    </source>
</evidence>
<feature type="binding site" evidence="5">
    <location>
        <position position="238"/>
    </location>
    <ligand>
        <name>(2E)-4-hydroxy-3-methylbut-2-enyl diphosphate</name>
        <dbReference type="ChEBI" id="CHEBI:128753"/>
    </ligand>
</feature>
<feature type="binding site" evidence="5">
    <location>
        <position position="420"/>
    </location>
    <ligand>
        <name>(2E)-4-hydroxy-3-methylbut-2-enyl diphosphate</name>
        <dbReference type="ChEBI" id="CHEBI:128753"/>
    </ligand>
</feature>
<feature type="binding site" evidence="5">
    <location>
        <position position="361"/>
    </location>
    <ligand>
        <name>(2E)-4-hydroxy-3-methylbut-2-enyl diphosphate</name>
        <dbReference type="ChEBI" id="CHEBI:128753"/>
    </ligand>
</feature>
<evidence type="ECO:0000256" key="4">
    <source>
        <dbReference type="ARBA" id="ARBA00023014"/>
    </source>
</evidence>
<dbReference type="Gene3D" id="3.40.50.11270">
    <property type="match status" value="1"/>
</dbReference>
<feature type="binding site" evidence="5">
    <location>
        <position position="271"/>
    </location>
    <ligand>
        <name>isopentenyl diphosphate</name>
        <dbReference type="ChEBI" id="CHEBI:128769"/>
    </ligand>
</feature>
<evidence type="ECO:0000259" key="6">
    <source>
        <dbReference type="Pfam" id="PF01048"/>
    </source>
</evidence>
<feature type="binding site" evidence="5">
    <location>
        <position position="421"/>
    </location>
    <ligand>
        <name>(2E)-4-hydroxy-3-methylbut-2-enyl diphosphate</name>
        <dbReference type="ChEBI" id="CHEBI:128753"/>
    </ligand>
</feature>
<feature type="active site" description="Proton donor" evidence="5">
    <location>
        <position position="323"/>
    </location>
</feature>
<keyword evidence="5" id="KW-0560">Oxidoreductase</keyword>
<keyword evidence="1 5" id="KW-0004">4Fe-4S</keyword>
<dbReference type="PANTHER" id="PTHR30426:SF0">
    <property type="entry name" value="4-HYDROXY-3-METHYLBUT-2-ENYL DIPHOSPHATE REDUCTASE"/>
    <property type="match status" value="1"/>
</dbReference>
<keyword evidence="3 5" id="KW-0408">Iron</keyword>